<evidence type="ECO:0000256" key="5">
    <source>
        <dbReference type="ARBA" id="ARBA00023136"/>
    </source>
</evidence>
<dbReference type="InterPro" id="IPR050833">
    <property type="entry name" value="Poly_Biosynth_Transport"/>
</dbReference>
<feature type="transmembrane region" description="Helical" evidence="6">
    <location>
        <begin position="47"/>
        <end position="68"/>
    </location>
</feature>
<evidence type="ECO:0000313" key="7">
    <source>
        <dbReference type="EMBL" id="GAG28587.1"/>
    </source>
</evidence>
<comment type="subcellular location">
    <subcellularLocation>
        <location evidence="1">Cell membrane</location>
        <topology evidence="1">Multi-pass membrane protein</topology>
    </subcellularLocation>
</comment>
<gene>
    <name evidence="7" type="ORF">S01H1_73230</name>
</gene>
<proteinExistence type="predicted"/>
<accession>X0WZH0</accession>
<reference evidence="7" key="1">
    <citation type="journal article" date="2014" name="Front. Microbiol.">
        <title>High frequency of phylogenetically diverse reductive dehalogenase-homologous genes in deep subseafloor sedimentary metagenomes.</title>
        <authorList>
            <person name="Kawai M."/>
            <person name="Futagami T."/>
            <person name="Toyoda A."/>
            <person name="Takaki Y."/>
            <person name="Nishi S."/>
            <person name="Hori S."/>
            <person name="Arai W."/>
            <person name="Tsubouchi T."/>
            <person name="Morono Y."/>
            <person name="Uchiyama I."/>
            <person name="Ito T."/>
            <person name="Fujiyama A."/>
            <person name="Inagaki F."/>
            <person name="Takami H."/>
        </authorList>
    </citation>
    <scope>NUCLEOTIDE SEQUENCE</scope>
    <source>
        <strain evidence="7">Expedition CK06-06</strain>
    </source>
</reference>
<feature type="transmembrane region" description="Helical" evidence="6">
    <location>
        <begin position="124"/>
        <end position="146"/>
    </location>
</feature>
<dbReference type="Pfam" id="PF01554">
    <property type="entry name" value="MatE"/>
    <property type="match status" value="1"/>
</dbReference>
<keyword evidence="4 6" id="KW-1133">Transmembrane helix</keyword>
<evidence type="ECO:0000256" key="3">
    <source>
        <dbReference type="ARBA" id="ARBA00022692"/>
    </source>
</evidence>
<evidence type="ECO:0000256" key="6">
    <source>
        <dbReference type="SAM" id="Phobius"/>
    </source>
</evidence>
<dbReference type="AlphaFoldDB" id="X0WZH0"/>
<dbReference type="PANTHER" id="PTHR30250:SF11">
    <property type="entry name" value="O-ANTIGEN TRANSPORTER-RELATED"/>
    <property type="match status" value="1"/>
</dbReference>
<dbReference type="EMBL" id="BARS01048915">
    <property type="protein sequence ID" value="GAG28587.1"/>
    <property type="molecule type" value="Genomic_DNA"/>
</dbReference>
<feature type="transmembrane region" description="Helical" evidence="6">
    <location>
        <begin position="153"/>
        <end position="173"/>
    </location>
</feature>
<dbReference type="PANTHER" id="PTHR30250">
    <property type="entry name" value="PST FAMILY PREDICTED COLANIC ACID TRANSPORTER"/>
    <property type="match status" value="1"/>
</dbReference>
<sequence length="220" mass="25128">WNSPLDALFFGVPLIPHALGGWIVTSIDRIFINSMVGVAATGLYSVGYSVGMIIGLLAHSFNLAWSPFLYEKLKENNYSTKMKIVKFTYLYDIGIVFLALALSFIAPYFLKFFVSRNFYFAYKYVLWIALGYAFQGMYFMVVNYIFYVKKTYILAWVTFTSAGVNIVLNYFFIKANGAIGAAQATTITFFVQFIMVWVLSAKVYKMPWKLDITKNAQKNI</sequence>
<feature type="transmembrane region" description="Helical" evidence="6">
    <location>
        <begin position="89"/>
        <end position="109"/>
    </location>
</feature>
<keyword evidence="5 6" id="KW-0472">Membrane</keyword>
<evidence type="ECO:0000256" key="4">
    <source>
        <dbReference type="ARBA" id="ARBA00022989"/>
    </source>
</evidence>
<organism evidence="7">
    <name type="scientific">marine sediment metagenome</name>
    <dbReference type="NCBI Taxonomy" id="412755"/>
    <lineage>
        <taxon>unclassified sequences</taxon>
        <taxon>metagenomes</taxon>
        <taxon>ecological metagenomes</taxon>
    </lineage>
</organism>
<keyword evidence="3 6" id="KW-0812">Transmembrane</keyword>
<protein>
    <submittedName>
        <fullName evidence="7">Uncharacterized protein</fullName>
    </submittedName>
</protein>
<comment type="caution">
    <text evidence="7">The sequence shown here is derived from an EMBL/GenBank/DDBJ whole genome shotgun (WGS) entry which is preliminary data.</text>
</comment>
<feature type="transmembrane region" description="Helical" evidence="6">
    <location>
        <begin position="179"/>
        <end position="199"/>
    </location>
</feature>
<dbReference type="GO" id="GO:0015297">
    <property type="term" value="F:antiporter activity"/>
    <property type="evidence" value="ECO:0007669"/>
    <property type="project" value="InterPro"/>
</dbReference>
<dbReference type="InterPro" id="IPR002528">
    <property type="entry name" value="MATE_fam"/>
</dbReference>
<feature type="transmembrane region" description="Helical" evidence="6">
    <location>
        <begin position="7"/>
        <end position="27"/>
    </location>
</feature>
<evidence type="ECO:0000256" key="1">
    <source>
        <dbReference type="ARBA" id="ARBA00004651"/>
    </source>
</evidence>
<dbReference type="GO" id="GO:0042910">
    <property type="term" value="F:xenobiotic transmembrane transporter activity"/>
    <property type="evidence" value="ECO:0007669"/>
    <property type="project" value="InterPro"/>
</dbReference>
<evidence type="ECO:0000256" key="2">
    <source>
        <dbReference type="ARBA" id="ARBA00022475"/>
    </source>
</evidence>
<name>X0WZH0_9ZZZZ</name>
<feature type="non-terminal residue" evidence="7">
    <location>
        <position position="1"/>
    </location>
</feature>
<dbReference type="GO" id="GO:0005886">
    <property type="term" value="C:plasma membrane"/>
    <property type="evidence" value="ECO:0007669"/>
    <property type="project" value="UniProtKB-SubCell"/>
</dbReference>
<keyword evidence="2" id="KW-1003">Cell membrane</keyword>